<keyword evidence="10" id="KW-1185">Reference proteome</keyword>
<evidence type="ECO:0000256" key="4">
    <source>
        <dbReference type="ARBA" id="ARBA00022692"/>
    </source>
</evidence>
<organism evidence="9 10">
    <name type="scientific">Skeletonema marinoi</name>
    <dbReference type="NCBI Taxonomy" id="267567"/>
    <lineage>
        <taxon>Eukaryota</taxon>
        <taxon>Sar</taxon>
        <taxon>Stramenopiles</taxon>
        <taxon>Ochrophyta</taxon>
        <taxon>Bacillariophyta</taxon>
        <taxon>Coscinodiscophyceae</taxon>
        <taxon>Thalassiosirophycidae</taxon>
        <taxon>Thalassiosirales</taxon>
        <taxon>Skeletonemataceae</taxon>
        <taxon>Skeletonema</taxon>
        <taxon>Skeletonema marinoi-dohrnii complex</taxon>
    </lineage>
</organism>
<dbReference type="InterPro" id="IPR044669">
    <property type="entry name" value="YneE/VCCN1/2-like"/>
</dbReference>
<dbReference type="EMBL" id="JATAAI010000002">
    <property type="protein sequence ID" value="KAK1747885.1"/>
    <property type="molecule type" value="Genomic_DNA"/>
</dbReference>
<dbReference type="Pfam" id="PF25539">
    <property type="entry name" value="Bestrophin_2"/>
    <property type="match status" value="1"/>
</dbReference>
<keyword evidence="5" id="KW-1133">Transmembrane helix</keyword>
<dbReference type="Proteomes" id="UP001224775">
    <property type="component" value="Unassembled WGS sequence"/>
</dbReference>
<evidence type="ECO:0000256" key="7">
    <source>
        <dbReference type="ARBA" id="ARBA00023136"/>
    </source>
</evidence>
<dbReference type="GO" id="GO:0005886">
    <property type="term" value="C:plasma membrane"/>
    <property type="evidence" value="ECO:0007669"/>
    <property type="project" value="UniProtKB-SubCell"/>
</dbReference>
<keyword evidence="4" id="KW-0812">Transmembrane</keyword>
<accession>A0AAD9DJD8</accession>
<dbReference type="PANTHER" id="PTHR33281:SF19">
    <property type="entry name" value="VOLTAGE-DEPENDENT ANION CHANNEL-FORMING PROTEIN YNEE"/>
    <property type="match status" value="1"/>
</dbReference>
<keyword evidence="7" id="KW-0472">Membrane</keyword>
<evidence type="ECO:0000256" key="1">
    <source>
        <dbReference type="ARBA" id="ARBA00004651"/>
    </source>
</evidence>
<keyword evidence="6" id="KW-0406">Ion transport</keyword>
<protein>
    <submittedName>
        <fullName evidence="9">Bestrophin family protein</fullName>
    </submittedName>
</protein>
<evidence type="ECO:0000313" key="10">
    <source>
        <dbReference type="Proteomes" id="UP001224775"/>
    </source>
</evidence>
<evidence type="ECO:0000256" key="2">
    <source>
        <dbReference type="ARBA" id="ARBA00022448"/>
    </source>
</evidence>
<feature type="signal peptide" evidence="8">
    <location>
        <begin position="1"/>
        <end position="26"/>
    </location>
</feature>
<reference evidence="9" key="1">
    <citation type="submission" date="2023-06" db="EMBL/GenBank/DDBJ databases">
        <title>Survivors Of The Sea: Transcriptome response of Skeletonema marinoi to long-term dormancy.</title>
        <authorList>
            <person name="Pinder M.I.M."/>
            <person name="Kourtchenko O."/>
            <person name="Robertson E.K."/>
            <person name="Larsson T."/>
            <person name="Maumus F."/>
            <person name="Osuna-Cruz C.M."/>
            <person name="Vancaester E."/>
            <person name="Stenow R."/>
            <person name="Vandepoele K."/>
            <person name="Ploug H."/>
            <person name="Bruchert V."/>
            <person name="Godhe A."/>
            <person name="Topel M."/>
        </authorList>
    </citation>
    <scope>NUCLEOTIDE SEQUENCE</scope>
    <source>
        <strain evidence="9">R05AC</strain>
    </source>
</reference>
<dbReference type="AlphaFoldDB" id="A0AAD9DJD8"/>
<comment type="caution">
    <text evidence="9">The sequence shown here is derived from an EMBL/GenBank/DDBJ whole genome shotgun (WGS) entry which is preliminary data.</text>
</comment>
<dbReference type="GO" id="GO:0005254">
    <property type="term" value="F:chloride channel activity"/>
    <property type="evidence" value="ECO:0007669"/>
    <property type="project" value="InterPro"/>
</dbReference>
<evidence type="ECO:0000256" key="8">
    <source>
        <dbReference type="SAM" id="SignalP"/>
    </source>
</evidence>
<sequence>MSKMILSKLGTIIALVILLTENCSCAFSPSSLGSRLIAPAQSRSDVHVSPPITSSCLPTTRQLTNDEHFILYAKIDSNEDREGSLAAATKALGKVPYGEISRKYRRTVFKHDDWVNHRQSNSKVFDNLQSMFFSGVVRQLRPQVGSVTAVAAAVMGWNMGVVDLAASYNIWLPTLTLPVVPFTLSSPALGLLLVFRTNAAYTRWMAARDSWARMSAHSKNLVRMGSIFSSDQSAVKEMSNACWLYARTVMNKLSSPGEDEEEYIEEVLERYQDSSIGTRVIKSKNRVIAAWRQLSIQLHSLPASDPKALIETDKSIIVLGECTAICEKIYSSPVPLVYTRHTARFLSLWALTLPCALYSAFSALDQTWATLPATSILAFFLFGVDELAMQLEEPFSILPMKYFVDDISESAEILTETFEE</sequence>
<evidence type="ECO:0000256" key="3">
    <source>
        <dbReference type="ARBA" id="ARBA00022475"/>
    </source>
</evidence>
<evidence type="ECO:0000256" key="5">
    <source>
        <dbReference type="ARBA" id="ARBA00022989"/>
    </source>
</evidence>
<dbReference type="PANTHER" id="PTHR33281">
    <property type="entry name" value="UPF0187 PROTEIN YNEE"/>
    <property type="match status" value="1"/>
</dbReference>
<feature type="chain" id="PRO_5042027293" evidence="8">
    <location>
        <begin position="27"/>
        <end position="420"/>
    </location>
</feature>
<proteinExistence type="predicted"/>
<gene>
    <name evidence="9" type="ORF">QTG54_001848</name>
</gene>
<evidence type="ECO:0000313" key="9">
    <source>
        <dbReference type="EMBL" id="KAK1747885.1"/>
    </source>
</evidence>
<keyword evidence="8" id="KW-0732">Signal</keyword>
<comment type="subcellular location">
    <subcellularLocation>
        <location evidence="1">Cell membrane</location>
        <topology evidence="1">Multi-pass membrane protein</topology>
    </subcellularLocation>
</comment>
<keyword evidence="3" id="KW-1003">Cell membrane</keyword>
<name>A0AAD9DJD8_9STRA</name>
<keyword evidence="2" id="KW-0813">Transport</keyword>
<evidence type="ECO:0000256" key="6">
    <source>
        <dbReference type="ARBA" id="ARBA00023065"/>
    </source>
</evidence>